<evidence type="ECO:0000313" key="1">
    <source>
        <dbReference type="EMBL" id="GME28046.1"/>
    </source>
</evidence>
<proteinExistence type="predicted"/>
<dbReference type="EMBL" id="BSXG01000043">
    <property type="protein sequence ID" value="GME28046.1"/>
    <property type="molecule type" value="Genomic_DNA"/>
</dbReference>
<name>A0ACB5S5T3_9PEZI</name>
<keyword evidence="2" id="KW-1185">Reference proteome</keyword>
<comment type="caution">
    <text evidence="1">The sequence shown here is derived from an EMBL/GenBank/DDBJ whole genome shotgun (WGS) entry which is preliminary data.</text>
</comment>
<evidence type="ECO:0000313" key="2">
    <source>
        <dbReference type="Proteomes" id="UP001165186"/>
    </source>
</evidence>
<reference evidence="1" key="1">
    <citation type="submission" date="2024-09" db="EMBL/GenBank/DDBJ databases">
        <title>Draft Genome Sequences of Neofusicoccum parvum.</title>
        <authorList>
            <person name="Ashida A."/>
            <person name="Camagna M."/>
            <person name="Tanaka A."/>
            <person name="Takemoto D."/>
        </authorList>
    </citation>
    <scope>NUCLEOTIDE SEQUENCE</scope>
    <source>
        <strain evidence="1">PPO83</strain>
    </source>
</reference>
<protein>
    <submittedName>
        <fullName evidence="1">Uncharacterized protein K452DRAFT_307625</fullName>
    </submittedName>
</protein>
<gene>
    <name evidence="1" type="primary">g5545</name>
    <name evidence="1" type="ORF">NpPPO83_00005545</name>
</gene>
<accession>A0ACB5S5T3</accession>
<organism evidence="1 2">
    <name type="scientific">Neofusicoccum parvum</name>
    <dbReference type="NCBI Taxonomy" id="310453"/>
    <lineage>
        <taxon>Eukaryota</taxon>
        <taxon>Fungi</taxon>
        <taxon>Dikarya</taxon>
        <taxon>Ascomycota</taxon>
        <taxon>Pezizomycotina</taxon>
        <taxon>Dothideomycetes</taxon>
        <taxon>Dothideomycetes incertae sedis</taxon>
        <taxon>Botryosphaeriales</taxon>
        <taxon>Botryosphaeriaceae</taxon>
        <taxon>Neofusicoccum</taxon>
    </lineage>
</organism>
<sequence>MADGNRVRYMMHYYGMSLDYTFNLNDTDFSPPTPADPYTYMYPDLEGGRWEPEYQFSASPEYSIASLVARYYNGSFSPNASNFKPLPGLGRPDYELMLFFLSTNTVMFSKETDDPWYSAHTDTGTDWSYSYKNDNKDTLEGEMRFYFADAPASAVGCTEQMQVCNPNSKTPEERCTSIMAKVDLTDTMIPRSFWASQRQRSLFWYFSRFMLGDRTQLTDLIDLLGVFSLTSRNSLRIGIQGPIPDNQWQLDMESMHAATLSILQGNIFDFAAGPSDPSVLSWLRQGSKKEFKYACENQKIRSTAYTSFNTFGLCTTLAAGTFIILLSYTVEPLVGRLQRRCGRDAHARLEWCTNETLQLQRLAHEELGLGGRWAGAADAVPVTEGAGGRRLGVLDVADPAHPKLKAPPADLEVVGCGGEGRAGEGGRGGDGRDGKGAAVVREVSGGSSASSTDVEEQRERMGEAQLVSTISASSSCP</sequence>
<dbReference type="Proteomes" id="UP001165186">
    <property type="component" value="Unassembled WGS sequence"/>
</dbReference>